<accession>V6KTE8</accession>
<sequence>MPTADRRGMAEAVWRTEVSVVIAEPRLSVIAGNPARGVSWHGRINVSSIVESEVGEDLAARRQSSIIEG</sequence>
<dbReference type="HOGENOM" id="CLU_2774278_0_0_11"/>
<dbReference type="PATRIC" id="fig|1352936.5.peg.1338"/>
<evidence type="ECO:0000313" key="2">
    <source>
        <dbReference type="Proteomes" id="UP000017984"/>
    </source>
</evidence>
<dbReference type="STRING" id="1352936.M878_06240"/>
<reference evidence="1 2" key="1">
    <citation type="journal article" date="2014" name="Genome Announc.">
        <title>Draft Genome Sequence of Streptomyces roseochromogenes subsp. oscitans DS 12.976, Producer of the Aminocoumarin Antibiotic Clorobiocin.</title>
        <authorList>
            <person name="Ruckert C."/>
            <person name="Kalinowski J."/>
            <person name="Heide L."/>
            <person name="Apel A.K."/>
        </authorList>
    </citation>
    <scope>NUCLEOTIDE SEQUENCE [LARGE SCALE GENOMIC DNA]</scope>
    <source>
        <strain evidence="1 2">DS 12.976</strain>
    </source>
</reference>
<protein>
    <submittedName>
        <fullName evidence="1">Uncharacterized protein</fullName>
    </submittedName>
</protein>
<name>V6KTE8_STRRC</name>
<organism evidence="1 2">
    <name type="scientific">Streptomyces roseochromogenus subsp. oscitans DS 12.976</name>
    <dbReference type="NCBI Taxonomy" id="1352936"/>
    <lineage>
        <taxon>Bacteria</taxon>
        <taxon>Bacillati</taxon>
        <taxon>Actinomycetota</taxon>
        <taxon>Actinomycetes</taxon>
        <taxon>Kitasatosporales</taxon>
        <taxon>Streptomycetaceae</taxon>
        <taxon>Streptomyces</taxon>
    </lineage>
</organism>
<proteinExistence type="predicted"/>
<comment type="caution">
    <text evidence="1">The sequence shown here is derived from an EMBL/GenBank/DDBJ whole genome shotgun (WGS) entry which is preliminary data.</text>
</comment>
<gene>
    <name evidence="1" type="ORF">M878_06240</name>
</gene>
<dbReference type="Proteomes" id="UP000017984">
    <property type="component" value="Chromosome"/>
</dbReference>
<dbReference type="AlphaFoldDB" id="V6KTE8"/>
<dbReference type="EMBL" id="AWQX01000054">
    <property type="protein sequence ID" value="EST35417.1"/>
    <property type="molecule type" value="Genomic_DNA"/>
</dbReference>
<evidence type="ECO:0000313" key="1">
    <source>
        <dbReference type="EMBL" id="EST35417.1"/>
    </source>
</evidence>
<keyword evidence="2" id="KW-1185">Reference proteome</keyword>